<keyword evidence="2" id="KW-1185">Reference proteome</keyword>
<gene>
    <name evidence="1" type="ORF">BDY19DRAFT_974783</name>
</gene>
<organism evidence="1 2">
    <name type="scientific">Irpex rosettiformis</name>
    <dbReference type="NCBI Taxonomy" id="378272"/>
    <lineage>
        <taxon>Eukaryota</taxon>
        <taxon>Fungi</taxon>
        <taxon>Dikarya</taxon>
        <taxon>Basidiomycota</taxon>
        <taxon>Agaricomycotina</taxon>
        <taxon>Agaricomycetes</taxon>
        <taxon>Polyporales</taxon>
        <taxon>Irpicaceae</taxon>
        <taxon>Irpex</taxon>
    </lineage>
</organism>
<reference evidence="1" key="1">
    <citation type="journal article" date="2021" name="Environ. Microbiol.">
        <title>Gene family expansions and transcriptome signatures uncover fungal adaptations to wood decay.</title>
        <authorList>
            <person name="Hage H."/>
            <person name="Miyauchi S."/>
            <person name="Viragh M."/>
            <person name="Drula E."/>
            <person name="Min B."/>
            <person name="Chaduli D."/>
            <person name="Navarro D."/>
            <person name="Favel A."/>
            <person name="Norest M."/>
            <person name="Lesage-Meessen L."/>
            <person name="Balint B."/>
            <person name="Merenyi Z."/>
            <person name="de Eugenio L."/>
            <person name="Morin E."/>
            <person name="Martinez A.T."/>
            <person name="Baldrian P."/>
            <person name="Stursova M."/>
            <person name="Martinez M.J."/>
            <person name="Novotny C."/>
            <person name="Magnuson J.K."/>
            <person name="Spatafora J.W."/>
            <person name="Maurice S."/>
            <person name="Pangilinan J."/>
            <person name="Andreopoulos W."/>
            <person name="LaButti K."/>
            <person name="Hundley H."/>
            <person name="Na H."/>
            <person name="Kuo A."/>
            <person name="Barry K."/>
            <person name="Lipzen A."/>
            <person name="Henrissat B."/>
            <person name="Riley R."/>
            <person name="Ahrendt S."/>
            <person name="Nagy L.G."/>
            <person name="Grigoriev I.V."/>
            <person name="Martin F."/>
            <person name="Rosso M.N."/>
        </authorList>
    </citation>
    <scope>NUCLEOTIDE SEQUENCE</scope>
    <source>
        <strain evidence="1">CBS 384.51</strain>
    </source>
</reference>
<sequence length="455" mass="51448">MQNNQMRPLGLFQRSSVSLNAILPPEVIGIVFDHILSLSKADPNLATKSLYSSEELDVKRCFASCSLVCRYWRDLAETYLNYCLAIRIKSTESQKGKTLCSVSTWLASKPSLLVSVRVLRLVMNETPDGYDPIQLRKLILKFSKLRVVQVTGISFNTNALKDTTSTRRDEYANLPLLNKLDQFIIVYPPSSPPIAEEVQHLLSWLSEVRGLIIAALQPWLVRENESNKLLKQVAPKSLRISFLVLNTWDPPLPLLRCFRRPNASAHDIPLQMVLSVRSIDTLLNRLPSLLGAVVPLINLTLDFQSCYGGNFEQLATSSTITPIEAFNHLVSLGNFFDLKMLKTNKERYWAVYQALEKQLPSLKKLVVFGMAFVEDEACTLEDMEATADASRHFLVHPIVTWLPILKKLPSFSHIKIVFTDSKKRKIQTPAVIQNRLQSMLGDDFSEKGLVRSYMG</sequence>
<accession>A0ACB8TPG1</accession>
<dbReference type="Proteomes" id="UP001055072">
    <property type="component" value="Unassembled WGS sequence"/>
</dbReference>
<proteinExistence type="predicted"/>
<protein>
    <submittedName>
        <fullName evidence="1">Uncharacterized protein</fullName>
    </submittedName>
</protein>
<evidence type="ECO:0000313" key="1">
    <source>
        <dbReference type="EMBL" id="KAI0083922.1"/>
    </source>
</evidence>
<name>A0ACB8TPG1_9APHY</name>
<evidence type="ECO:0000313" key="2">
    <source>
        <dbReference type="Proteomes" id="UP001055072"/>
    </source>
</evidence>
<comment type="caution">
    <text evidence="1">The sequence shown here is derived from an EMBL/GenBank/DDBJ whole genome shotgun (WGS) entry which is preliminary data.</text>
</comment>
<dbReference type="EMBL" id="MU274950">
    <property type="protein sequence ID" value="KAI0083922.1"/>
    <property type="molecule type" value="Genomic_DNA"/>
</dbReference>